<gene>
    <name evidence="4" type="ORF">NSCI0253_LOCUS19016</name>
</gene>
<keyword evidence="2" id="KW-0548">Nucleotidyltransferase</keyword>
<evidence type="ECO:0000256" key="2">
    <source>
        <dbReference type="ARBA" id="ARBA00022695"/>
    </source>
</evidence>
<sequence length="284" mass="30508">MSLRSALHSPPSITCALLSAAGRPTSLDSDGVPKVLIEIEGSSLISHVLRQLHAGGILNVVLVVSRHVAAIILETQKICERHPCLHVDVVCVGEKTFYAKSLLGGLGKCFRNETSILISTVDHIFDEELVREMCSVELIPEETEVCLLVDFAKAPLGLPNTTIGVECDGRSVARVSREIGQRIMMGQECGGLGVEAGLFACNRRLFDQLAKLAVSQEYFTLTDAVQDFAAKGLATWLPTNGRKWMSVETATGLESASSVLRCSPPSSNTHAEVDALPSFFMAGD</sequence>
<evidence type="ECO:0000259" key="3">
    <source>
        <dbReference type="Pfam" id="PF12804"/>
    </source>
</evidence>
<keyword evidence="1" id="KW-0808">Transferase</keyword>
<dbReference type="EMBL" id="HBFQ01026932">
    <property type="protein sequence ID" value="CAD8844666.1"/>
    <property type="molecule type" value="Transcribed_RNA"/>
</dbReference>
<dbReference type="PANTHER" id="PTHR43584:SF8">
    <property type="entry name" value="N-ACETYLMURAMATE ALPHA-1-PHOSPHATE URIDYLYLTRANSFERASE"/>
    <property type="match status" value="1"/>
</dbReference>
<dbReference type="Pfam" id="PF12804">
    <property type="entry name" value="NTP_transf_3"/>
    <property type="match status" value="1"/>
</dbReference>
<dbReference type="SUPFAM" id="SSF53448">
    <property type="entry name" value="Nucleotide-diphospho-sugar transferases"/>
    <property type="match status" value="1"/>
</dbReference>
<protein>
    <recommendedName>
        <fullName evidence="3">MobA-like NTP transferase domain-containing protein</fullName>
    </recommendedName>
</protein>
<organism evidence="4">
    <name type="scientific">Noctiluca scintillans</name>
    <name type="common">Sea sparkle</name>
    <name type="synonym">Red tide dinoflagellate</name>
    <dbReference type="NCBI Taxonomy" id="2966"/>
    <lineage>
        <taxon>Eukaryota</taxon>
        <taxon>Sar</taxon>
        <taxon>Alveolata</taxon>
        <taxon>Dinophyceae</taxon>
        <taxon>Noctilucales</taxon>
        <taxon>Noctilucaceae</taxon>
        <taxon>Noctiluca</taxon>
    </lineage>
</organism>
<reference evidence="4" key="1">
    <citation type="submission" date="2021-01" db="EMBL/GenBank/DDBJ databases">
        <authorList>
            <person name="Corre E."/>
            <person name="Pelletier E."/>
            <person name="Niang G."/>
            <person name="Scheremetjew M."/>
            <person name="Finn R."/>
            <person name="Kale V."/>
            <person name="Holt S."/>
            <person name="Cochrane G."/>
            <person name="Meng A."/>
            <person name="Brown T."/>
            <person name="Cohen L."/>
        </authorList>
    </citation>
    <scope>NUCLEOTIDE SEQUENCE</scope>
</reference>
<dbReference type="AlphaFoldDB" id="A0A7S1A703"/>
<accession>A0A7S1A703</accession>
<evidence type="ECO:0000313" key="4">
    <source>
        <dbReference type="EMBL" id="CAD8844666.1"/>
    </source>
</evidence>
<dbReference type="GO" id="GO:0016779">
    <property type="term" value="F:nucleotidyltransferase activity"/>
    <property type="evidence" value="ECO:0007669"/>
    <property type="project" value="UniProtKB-KW"/>
</dbReference>
<dbReference type="PANTHER" id="PTHR43584">
    <property type="entry name" value="NUCLEOTIDYL TRANSFERASE"/>
    <property type="match status" value="1"/>
</dbReference>
<evidence type="ECO:0000256" key="1">
    <source>
        <dbReference type="ARBA" id="ARBA00022679"/>
    </source>
</evidence>
<name>A0A7S1A703_NOCSC</name>
<dbReference type="InterPro" id="IPR050065">
    <property type="entry name" value="GlmU-like"/>
</dbReference>
<proteinExistence type="predicted"/>
<dbReference type="Gene3D" id="3.90.550.10">
    <property type="entry name" value="Spore Coat Polysaccharide Biosynthesis Protein SpsA, Chain A"/>
    <property type="match status" value="1"/>
</dbReference>
<dbReference type="InterPro" id="IPR029044">
    <property type="entry name" value="Nucleotide-diphossugar_trans"/>
</dbReference>
<dbReference type="InterPro" id="IPR025877">
    <property type="entry name" value="MobA-like_NTP_Trfase"/>
</dbReference>
<feature type="domain" description="MobA-like NTP transferase" evidence="3">
    <location>
        <begin position="20"/>
        <end position="136"/>
    </location>
</feature>